<evidence type="ECO:0000313" key="1">
    <source>
        <dbReference type="EMBL" id="KAJ7524040.1"/>
    </source>
</evidence>
<sequence length="1058" mass="117452">MEMEQQQRQDDAAKDVQVIRDVLSVQHVPVVASLHWEKLCTLLHSLCDSIATQALRLEKAEEQGRNFATVKDELDKVCRNALKEVKECKESEQEQQKNWSKLMEDRMASLQKDRQEASLTRSTQFNDTVNLLQNVDLALLQSLPQRLETMEEAAKKLSTFTVSMLDEGTAQGIGRNLAEKELNSQSGRTEKIGDKMATGGIEMEENAAYELASQKNSAHEMESQKNKHAQSSSEKFEALHLDSAEQNERIHNLESQYEELKTLTRQTTRAQAYDLEALQKYCRALRSDFEMSPLLDLDVKSGENATEGGQPVLEGAIAELQNRLQRKADADTVNQLLHSSQSMQDIILRMGATVDDIKSDMRKNSSTSNLTEKALAVPFSTIVNQETQNAQGKYRGNAEGEILEGRVKKLERDLIMVETQLSGKADRQNLEDLHFKLTLLGNVEPCVRNESSKEIFSNHIIEDDAPTRKFDESILQTLKEMISRKADRDEVIQLRGVLQPQPLPVDLKELREDLDGVIGSVQALAERSDLAVLLSKRFEQVAEPVATLSSTGSAKDEIQAVINEHALRIMEYADMLLQMETLLASKADASGLLALKASIQNLQQNRKSRAAAVQLPTTSTDYSVKKASLAGESAIATTHEAVQNHEKMILQLFKDLESLGKIVHIMSGHDKHLDVAVEQPQNISGIAGPDKHLNPAVEHTQNMSAIAGPPTEDVLLSHAEKGARRVKSYGPDSELFSANADQIMLNTDLISTVKGSFEREPFLSASLAGPAALSTTALPMIEEPEPDEVQNLAVKNDSRAELPTSADFQDLHDTGLRESTDIQVELAKPPSDSSLVEVLTKDVAVPQQLEYQDLFRSFEDALKENKIQPKEDATTLLQCVQDLGLIGLKLKEVHSIIATLQDDVEMKADKIDLQKILRFVQTHLDRPESDRAMFTGKPLLGFRCMSCDQPIERLNPTRADYLPTNIMPKQLLPMLSAERIFASDKKEMPPNSDSSPVTPEGESMRVTPDSDTPTDNQLKELISVGQQLSPNSATMPRYASSASQITKPKAARKMQTVP</sequence>
<gene>
    <name evidence="1" type="ORF">O6H91_18G074300</name>
</gene>
<keyword evidence="2" id="KW-1185">Reference proteome</keyword>
<accession>A0ACC2B2U3</accession>
<reference evidence="2" key="1">
    <citation type="journal article" date="2024" name="Proc. Natl. Acad. Sci. U.S.A.">
        <title>Extraordinary preservation of gene collinearity over three hundred million years revealed in homosporous lycophytes.</title>
        <authorList>
            <person name="Li C."/>
            <person name="Wickell D."/>
            <person name="Kuo L.Y."/>
            <person name="Chen X."/>
            <person name="Nie B."/>
            <person name="Liao X."/>
            <person name="Peng D."/>
            <person name="Ji J."/>
            <person name="Jenkins J."/>
            <person name="Williams M."/>
            <person name="Shu S."/>
            <person name="Plott C."/>
            <person name="Barry K."/>
            <person name="Rajasekar S."/>
            <person name="Grimwood J."/>
            <person name="Han X."/>
            <person name="Sun S."/>
            <person name="Hou Z."/>
            <person name="He W."/>
            <person name="Dai G."/>
            <person name="Sun C."/>
            <person name="Schmutz J."/>
            <person name="Leebens-Mack J.H."/>
            <person name="Li F.W."/>
            <person name="Wang L."/>
        </authorList>
    </citation>
    <scope>NUCLEOTIDE SEQUENCE [LARGE SCALE GENOMIC DNA]</scope>
    <source>
        <strain evidence="2">cv. PW_Plant_1</strain>
    </source>
</reference>
<protein>
    <submittedName>
        <fullName evidence="1">Uncharacterized protein</fullName>
    </submittedName>
</protein>
<dbReference type="Proteomes" id="UP001162992">
    <property type="component" value="Chromosome 18"/>
</dbReference>
<evidence type="ECO:0000313" key="2">
    <source>
        <dbReference type="Proteomes" id="UP001162992"/>
    </source>
</evidence>
<name>A0ACC2B2U3_DIPCM</name>
<comment type="caution">
    <text evidence="1">The sequence shown here is derived from an EMBL/GenBank/DDBJ whole genome shotgun (WGS) entry which is preliminary data.</text>
</comment>
<proteinExistence type="predicted"/>
<organism evidence="1 2">
    <name type="scientific">Diphasiastrum complanatum</name>
    <name type="common">Issler's clubmoss</name>
    <name type="synonym">Lycopodium complanatum</name>
    <dbReference type="NCBI Taxonomy" id="34168"/>
    <lineage>
        <taxon>Eukaryota</taxon>
        <taxon>Viridiplantae</taxon>
        <taxon>Streptophyta</taxon>
        <taxon>Embryophyta</taxon>
        <taxon>Tracheophyta</taxon>
        <taxon>Lycopodiopsida</taxon>
        <taxon>Lycopodiales</taxon>
        <taxon>Lycopodiaceae</taxon>
        <taxon>Lycopodioideae</taxon>
        <taxon>Diphasiastrum</taxon>
    </lineage>
</organism>
<dbReference type="EMBL" id="CM055109">
    <property type="protein sequence ID" value="KAJ7524040.1"/>
    <property type="molecule type" value="Genomic_DNA"/>
</dbReference>